<organism evidence="1 2">
    <name type="scientific">Plasmopara halstedii</name>
    <name type="common">Downy mildew of sunflower</name>
    <dbReference type="NCBI Taxonomy" id="4781"/>
    <lineage>
        <taxon>Eukaryota</taxon>
        <taxon>Sar</taxon>
        <taxon>Stramenopiles</taxon>
        <taxon>Oomycota</taxon>
        <taxon>Peronosporomycetes</taxon>
        <taxon>Peronosporales</taxon>
        <taxon>Peronosporaceae</taxon>
        <taxon>Plasmopara</taxon>
    </lineage>
</organism>
<reference evidence="2" key="1">
    <citation type="submission" date="2014-09" db="EMBL/GenBank/DDBJ databases">
        <authorList>
            <person name="Sharma Rahul"/>
            <person name="Thines Marco"/>
        </authorList>
    </citation>
    <scope>NUCLEOTIDE SEQUENCE [LARGE SCALE GENOMIC DNA]</scope>
</reference>
<keyword evidence="2" id="KW-1185">Reference proteome</keyword>
<evidence type="ECO:0000313" key="2">
    <source>
        <dbReference type="Proteomes" id="UP000054928"/>
    </source>
</evidence>
<dbReference type="GeneID" id="36405705"/>
<sequence length="80" mass="9081">MRASTLLENVHADFNSGLSLTRPFSISDCAGTQPNFRQRLLQGVQKHHNACVNACDLESIGRKRRLQMLNRYWLTVNPLA</sequence>
<dbReference type="AlphaFoldDB" id="A0A0N7L545"/>
<dbReference type="Proteomes" id="UP000054928">
    <property type="component" value="Unassembled WGS sequence"/>
</dbReference>
<dbReference type="RefSeq" id="XP_024576820.1">
    <property type="nucleotide sequence ID" value="XM_024726110.1"/>
</dbReference>
<accession>A0A0N7L545</accession>
<evidence type="ECO:0000313" key="1">
    <source>
        <dbReference type="EMBL" id="CEG40451.1"/>
    </source>
</evidence>
<name>A0A0N7L545_PLAHL</name>
<proteinExistence type="predicted"/>
<protein>
    <submittedName>
        <fullName evidence="1">Uncharacterized protein</fullName>
    </submittedName>
</protein>
<dbReference type="EMBL" id="CCYD01000523">
    <property type="protein sequence ID" value="CEG40451.1"/>
    <property type="molecule type" value="Genomic_DNA"/>
</dbReference>